<keyword evidence="15" id="KW-1185">Reference proteome</keyword>
<dbReference type="RefSeq" id="WP_099324014.1">
    <property type="nucleotide sequence ID" value="NZ_CP049055.1"/>
</dbReference>
<evidence type="ECO:0000256" key="4">
    <source>
        <dbReference type="ARBA" id="ARBA00022478"/>
    </source>
</evidence>
<evidence type="ECO:0000256" key="6">
    <source>
        <dbReference type="ARBA" id="ARBA00022695"/>
    </source>
</evidence>
<evidence type="ECO:0000313" key="13">
    <source>
        <dbReference type="EMBL" id="QII11419.1"/>
    </source>
</evidence>
<evidence type="ECO:0000313" key="16">
    <source>
        <dbReference type="Proteomes" id="UP000501926"/>
    </source>
</evidence>
<gene>
    <name evidence="11 12" type="primary">rpoZ</name>
    <name evidence="13" type="ORF">KsCSTR_20400</name>
    <name evidence="14" type="ORF">KSMBR1_0620</name>
    <name evidence="12" type="ORF">kuste3554</name>
</gene>
<dbReference type="OrthoDB" id="285893at2"/>
<evidence type="ECO:0000256" key="2">
    <source>
        <dbReference type="ARBA" id="ARBA00012418"/>
    </source>
</evidence>
<comment type="function">
    <text evidence="11">Promotes RNA polymerase assembly. Latches the N- and C-terminal regions of the beta' subunit thereby facilitating its interaction with the beta and alpha subunits.</text>
</comment>
<dbReference type="InterPro" id="IPR006110">
    <property type="entry name" value="Pol_omega/Rpo6/RPB6"/>
</dbReference>
<dbReference type="KEGG" id="kst:KSMBR1_0620"/>
<comment type="catalytic activity">
    <reaction evidence="10 11">
        <text>RNA(n) + a ribonucleoside 5'-triphosphate = RNA(n+1) + diphosphate</text>
        <dbReference type="Rhea" id="RHEA:21248"/>
        <dbReference type="Rhea" id="RHEA-COMP:14527"/>
        <dbReference type="Rhea" id="RHEA-COMP:17342"/>
        <dbReference type="ChEBI" id="CHEBI:33019"/>
        <dbReference type="ChEBI" id="CHEBI:61557"/>
        <dbReference type="ChEBI" id="CHEBI:140395"/>
        <dbReference type="EC" id="2.7.7.6"/>
    </reaction>
</comment>
<evidence type="ECO:0000313" key="12">
    <source>
        <dbReference type="EMBL" id="CAJ74317.1"/>
    </source>
</evidence>
<proteinExistence type="inferred from homology"/>
<dbReference type="AlphaFoldDB" id="Q1Q2T3"/>
<dbReference type="EMBL" id="CP049055">
    <property type="protein sequence ID" value="QII11419.1"/>
    <property type="molecule type" value="Genomic_DNA"/>
</dbReference>
<dbReference type="HAMAP" id="MF_00366">
    <property type="entry name" value="RNApol_bact_RpoZ"/>
    <property type="match status" value="1"/>
</dbReference>
<evidence type="ECO:0000256" key="10">
    <source>
        <dbReference type="ARBA" id="ARBA00048552"/>
    </source>
</evidence>
<comment type="similarity">
    <text evidence="1 11">Belongs to the RNA polymerase subunit omega family.</text>
</comment>
<dbReference type="EC" id="2.7.7.6" evidence="2 11"/>
<keyword evidence="7 11" id="KW-0804">Transcription</keyword>
<keyword evidence="5 11" id="KW-0808">Transferase</keyword>
<reference evidence="13 16" key="5">
    <citation type="submission" date="2020-02" db="EMBL/GenBank/DDBJ databases">
        <title>Newly sequenced genome of strain CSTR1 showed variability in Candidatus Kuenenia stuttgartiensis genomes.</title>
        <authorList>
            <person name="Ding C."/>
            <person name="Adrian L."/>
        </authorList>
    </citation>
    <scope>NUCLEOTIDE SEQUENCE [LARGE SCALE GENOMIC DNA]</scope>
    <source>
        <strain evidence="13 16">CSTR1</strain>
    </source>
</reference>
<reference evidence="12" key="2">
    <citation type="submission" date="2006-01" db="EMBL/GenBank/DDBJ databases">
        <authorList>
            <person name="Genoscope"/>
        </authorList>
    </citation>
    <scope>NUCLEOTIDE SEQUENCE</scope>
</reference>
<evidence type="ECO:0000256" key="8">
    <source>
        <dbReference type="ARBA" id="ARBA00029924"/>
    </source>
</evidence>
<evidence type="ECO:0000256" key="5">
    <source>
        <dbReference type="ARBA" id="ARBA00022679"/>
    </source>
</evidence>
<reference evidence="15" key="4">
    <citation type="submission" date="2017-10" db="EMBL/GenBank/DDBJ databases">
        <authorList>
            <person name="Frank J."/>
        </authorList>
    </citation>
    <scope>NUCLEOTIDE SEQUENCE [LARGE SCALE GENOMIC DNA]</scope>
</reference>
<evidence type="ECO:0000256" key="1">
    <source>
        <dbReference type="ARBA" id="ARBA00006711"/>
    </source>
</evidence>
<evidence type="ECO:0000256" key="11">
    <source>
        <dbReference type="HAMAP-Rule" id="MF_00366"/>
    </source>
</evidence>
<dbReference type="Gene3D" id="3.90.940.10">
    <property type="match status" value="1"/>
</dbReference>
<reference evidence="14" key="3">
    <citation type="submission" date="2017-10" db="EMBL/GenBank/DDBJ databases">
        <authorList>
            <person name="Banno H."/>
            <person name="Chua N.-H."/>
        </authorList>
    </citation>
    <scope>NUCLEOTIDE SEQUENCE [LARGE SCALE GENOMIC DNA]</scope>
    <source>
        <strain evidence="14">Kuenenia_mbr1_ru-nijmegen</strain>
    </source>
</reference>
<protein>
    <recommendedName>
        <fullName evidence="3 11">DNA-directed RNA polymerase subunit omega</fullName>
        <shortName evidence="11">RNAP omega subunit</shortName>
        <ecNumber evidence="2 11">2.7.7.6</ecNumber>
    </recommendedName>
    <alternativeName>
        <fullName evidence="9 11">RNA polymerase omega subunit</fullName>
    </alternativeName>
    <alternativeName>
        <fullName evidence="8 11">Transcriptase subunit omega</fullName>
    </alternativeName>
</protein>
<dbReference type="GO" id="GO:0000428">
    <property type="term" value="C:DNA-directed RNA polymerase complex"/>
    <property type="evidence" value="ECO:0007669"/>
    <property type="project" value="UniProtKB-KW"/>
</dbReference>
<dbReference type="EMBL" id="CT573071">
    <property type="protein sequence ID" value="CAJ74317.1"/>
    <property type="molecule type" value="Genomic_DNA"/>
</dbReference>
<keyword evidence="6 11" id="KW-0548">Nucleotidyltransferase</keyword>
<dbReference type="Proteomes" id="UP000501926">
    <property type="component" value="Chromosome"/>
</dbReference>
<reference evidence="12" key="1">
    <citation type="journal article" date="2006" name="Nature">
        <title>Deciphering the evolution and metabolism of an anammox bacterium from a community genome.</title>
        <authorList>
            <person name="Strous M."/>
            <person name="Pelletier E."/>
            <person name="Mangenot S."/>
            <person name="Rattei T."/>
            <person name="Lehner A."/>
            <person name="Taylor M.W."/>
            <person name="Horn M."/>
            <person name="Daims H."/>
            <person name="Bartol-Mavel D."/>
            <person name="Wincker P."/>
            <person name="Barbe V."/>
            <person name="Fonknechten N."/>
            <person name="Vallenet D."/>
            <person name="Segurens B."/>
            <person name="Schenowitz-Truong C."/>
            <person name="Medigue C."/>
            <person name="Collingro A."/>
            <person name="Snel B."/>
            <person name="Dutilh B.E."/>
            <person name="OpDenCamp H.J.M."/>
            <person name="vanDerDrift C."/>
            <person name="Cirpus I."/>
            <person name="vanDePas-Schoonen K.T."/>
            <person name="Harhangi H.R."/>
            <person name="vanNiftrik L."/>
            <person name="Schmid M."/>
            <person name="Keltjens J."/>
            <person name="vanDeVossenberg J."/>
            <person name="Kartal B."/>
            <person name="Meier H."/>
            <person name="Frishman D."/>
            <person name="Huynen M.A."/>
            <person name="Mewes H."/>
            <person name="Weissenbach J."/>
            <person name="Jetten M.S.M."/>
            <person name="Wagner M."/>
            <person name="LePaslier D."/>
        </authorList>
    </citation>
    <scope>NUCLEOTIDE SEQUENCE</scope>
</reference>
<dbReference type="Pfam" id="PF01192">
    <property type="entry name" value="RNA_pol_Rpb6"/>
    <property type="match status" value="1"/>
</dbReference>
<evidence type="ECO:0000313" key="14">
    <source>
        <dbReference type="EMBL" id="SOH03134.1"/>
    </source>
</evidence>
<keyword evidence="4 11" id="KW-0240">DNA-directed RNA polymerase</keyword>
<dbReference type="GO" id="GO:0003899">
    <property type="term" value="F:DNA-directed RNA polymerase activity"/>
    <property type="evidence" value="ECO:0007669"/>
    <property type="project" value="UniProtKB-UniRule"/>
</dbReference>
<dbReference type="GO" id="GO:0003677">
    <property type="term" value="F:DNA binding"/>
    <property type="evidence" value="ECO:0007669"/>
    <property type="project" value="UniProtKB-UniRule"/>
</dbReference>
<accession>Q1Q2T3</accession>
<dbReference type="InterPro" id="IPR036161">
    <property type="entry name" value="RPB6/omega-like_sf"/>
</dbReference>
<dbReference type="SUPFAM" id="SSF63562">
    <property type="entry name" value="RPB6/omega subunit-like"/>
    <property type="match status" value="1"/>
</dbReference>
<evidence type="ECO:0000256" key="7">
    <source>
        <dbReference type="ARBA" id="ARBA00023163"/>
    </source>
</evidence>
<sequence length="66" mass="7593">MNYKSLDTLINQVGGPLRLTTLIISRARQLTKKAEPYIETEIDDPVEIAFAELMQNKIMLNDEEKK</sequence>
<evidence type="ECO:0000313" key="15">
    <source>
        <dbReference type="Proteomes" id="UP000221734"/>
    </source>
</evidence>
<dbReference type="GO" id="GO:0006351">
    <property type="term" value="P:DNA-templated transcription"/>
    <property type="evidence" value="ECO:0007669"/>
    <property type="project" value="UniProtKB-UniRule"/>
</dbReference>
<name>Q1Q2T3_KUEST</name>
<comment type="subunit">
    <text evidence="11">The RNAP catalytic core consists of 2 alpha, 1 beta, 1 beta' and 1 omega subunit. When a sigma factor is associated with the core the holoenzyme is formed, which can initiate transcription.</text>
</comment>
<dbReference type="Proteomes" id="UP000221734">
    <property type="component" value="Chromosome Kuenenia_stuttgartiensis_MBR1"/>
</dbReference>
<evidence type="ECO:0000256" key="9">
    <source>
        <dbReference type="ARBA" id="ARBA00030998"/>
    </source>
</evidence>
<dbReference type="EMBL" id="LT934425">
    <property type="protein sequence ID" value="SOH03134.1"/>
    <property type="molecule type" value="Genomic_DNA"/>
</dbReference>
<dbReference type="InterPro" id="IPR003716">
    <property type="entry name" value="DNA-dir_RNA_pol_omega"/>
</dbReference>
<organism evidence="12">
    <name type="scientific">Kuenenia stuttgartiensis</name>
    <dbReference type="NCBI Taxonomy" id="174633"/>
    <lineage>
        <taxon>Bacteria</taxon>
        <taxon>Pseudomonadati</taxon>
        <taxon>Planctomycetota</taxon>
        <taxon>Candidatus Brocadiia</taxon>
        <taxon>Candidatus Brocadiales</taxon>
        <taxon>Candidatus Brocadiaceae</taxon>
        <taxon>Candidatus Kuenenia</taxon>
    </lineage>
</organism>
<evidence type="ECO:0000256" key="3">
    <source>
        <dbReference type="ARBA" id="ARBA00013725"/>
    </source>
</evidence>